<dbReference type="PANTHER" id="PTHR23504">
    <property type="entry name" value="MAJOR FACILITATOR SUPERFAMILY DOMAIN-CONTAINING PROTEIN 10"/>
    <property type="match status" value="1"/>
</dbReference>
<dbReference type="Gene3D" id="1.10.238.10">
    <property type="entry name" value="EF-hand"/>
    <property type="match status" value="1"/>
</dbReference>
<evidence type="ECO:0000256" key="4">
    <source>
        <dbReference type="ARBA" id="ARBA00022837"/>
    </source>
</evidence>
<dbReference type="PROSITE" id="PS50850">
    <property type="entry name" value="MFS"/>
    <property type="match status" value="1"/>
</dbReference>
<gene>
    <name evidence="11" type="primary">LOC111100737</name>
</gene>
<dbReference type="Gene3D" id="3.30.40.10">
    <property type="entry name" value="Zinc/RING finger domain, C3HC4 (zinc finger)"/>
    <property type="match status" value="1"/>
</dbReference>
<dbReference type="Pfam" id="PF07690">
    <property type="entry name" value="MFS_1"/>
    <property type="match status" value="1"/>
</dbReference>
<evidence type="ECO:0000256" key="8">
    <source>
        <dbReference type="SAM" id="Phobius"/>
    </source>
</evidence>
<dbReference type="InterPro" id="IPR036259">
    <property type="entry name" value="MFS_trans_sf"/>
</dbReference>
<feature type="transmembrane region" description="Helical" evidence="8">
    <location>
        <begin position="748"/>
        <end position="768"/>
    </location>
</feature>
<evidence type="ECO:0000313" key="10">
    <source>
        <dbReference type="Proteomes" id="UP000694844"/>
    </source>
</evidence>
<keyword evidence="4" id="KW-0106">Calcium</keyword>
<comment type="subcellular location">
    <subcellularLocation>
        <location evidence="1">Membrane</location>
        <topology evidence="1">Multi-pass membrane protein</topology>
    </subcellularLocation>
</comment>
<dbReference type="GO" id="GO:0016020">
    <property type="term" value="C:membrane"/>
    <property type="evidence" value="ECO:0007669"/>
    <property type="project" value="UniProtKB-SubCell"/>
</dbReference>
<evidence type="ECO:0000256" key="3">
    <source>
        <dbReference type="ARBA" id="ARBA00022692"/>
    </source>
</evidence>
<dbReference type="InterPro" id="IPR020846">
    <property type="entry name" value="MFS_dom"/>
</dbReference>
<evidence type="ECO:0000259" key="9">
    <source>
        <dbReference type="PROSITE" id="PS50850"/>
    </source>
</evidence>
<reference evidence="11" key="1">
    <citation type="submission" date="2025-08" db="UniProtKB">
        <authorList>
            <consortium name="RefSeq"/>
        </authorList>
    </citation>
    <scope>IDENTIFICATION</scope>
    <source>
        <tissue evidence="11">Whole sample</tissue>
    </source>
</reference>
<dbReference type="InterPro" id="IPR011992">
    <property type="entry name" value="EF-hand-dom_pair"/>
</dbReference>
<dbReference type="KEGG" id="cvn:111100737"/>
<evidence type="ECO:0000256" key="7">
    <source>
        <dbReference type="SAM" id="MobiDB-lite"/>
    </source>
</evidence>
<dbReference type="CDD" id="cd17390">
    <property type="entry name" value="MFS_MFSD9"/>
    <property type="match status" value="1"/>
</dbReference>
<keyword evidence="3 8" id="KW-0812">Transmembrane</keyword>
<dbReference type="InterPro" id="IPR001958">
    <property type="entry name" value="Tet-R_TetA/multi-R_MdtG-like"/>
</dbReference>
<dbReference type="AlphaFoldDB" id="A0A8B8AAP7"/>
<evidence type="ECO:0000313" key="11">
    <source>
        <dbReference type="RefSeq" id="XP_022288537.1"/>
    </source>
</evidence>
<feature type="compositionally biased region" description="Basic and acidic residues" evidence="7">
    <location>
        <begin position="37"/>
        <end position="47"/>
    </location>
</feature>
<dbReference type="InterPro" id="IPR018247">
    <property type="entry name" value="EF_Hand_1_Ca_BS"/>
</dbReference>
<dbReference type="SUPFAM" id="SSF57903">
    <property type="entry name" value="FYVE/PHD zinc finger"/>
    <property type="match status" value="1"/>
</dbReference>
<accession>A0A8B8AAP7</accession>
<dbReference type="InterPro" id="IPR011011">
    <property type="entry name" value="Znf_FYVE_PHD"/>
</dbReference>
<feature type="transmembrane region" description="Helical" evidence="8">
    <location>
        <begin position="527"/>
        <end position="549"/>
    </location>
</feature>
<organism evidence="10 11">
    <name type="scientific">Crassostrea virginica</name>
    <name type="common">Eastern oyster</name>
    <dbReference type="NCBI Taxonomy" id="6565"/>
    <lineage>
        <taxon>Eukaryota</taxon>
        <taxon>Metazoa</taxon>
        <taxon>Spiralia</taxon>
        <taxon>Lophotrochozoa</taxon>
        <taxon>Mollusca</taxon>
        <taxon>Bivalvia</taxon>
        <taxon>Autobranchia</taxon>
        <taxon>Pteriomorphia</taxon>
        <taxon>Ostreida</taxon>
        <taxon>Ostreoidea</taxon>
        <taxon>Ostreidae</taxon>
        <taxon>Crassostrea</taxon>
    </lineage>
</organism>
<dbReference type="SUPFAM" id="SSF47473">
    <property type="entry name" value="EF-hand"/>
    <property type="match status" value="1"/>
</dbReference>
<feature type="domain" description="Major facilitator superfamily (MFS) profile" evidence="9">
    <location>
        <begin position="357"/>
        <end position="774"/>
    </location>
</feature>
<dbReference type="Gene3D" id="1.20.1250.20">
    <property type="entry name" value="MFS general substrate transporter like domains"/>
    <property type="match status" value="1"/>
</dbReference>
<dbReference type="InterPro" id="IPR013083">
    <property type="entry name" value="Znf_RING/FYVE/PHD"/>
</dbReference>
<name>A0A8B8AAP7_CRAVI</name>
<keyword evidence="2" id="KW-0813">Transport</keyword>
<feature type="compositionally biased region" description="Basic residues" evidence="7">
    <location>
        <begin position="26"/>
        <end position="36"/>
    </location>
</feature>
<dbReference type="InterPro" id="IPR011701">
    <property type="entry name" value="MFS"/>
</dbReference>
<dbReference type="OrthoDB" id="9978298at2759"/>
<dbReference type="RefSeq" id="XP_022288537.1">
    <property type="nucleotide sequence ID" value="XM_022432829.1"/>
</dbReference>
<dbReference type="PANTHER" id="PTHR23504:SF14">
    <property type="entry name" value="MAJOR FACILITATOR SUPERFAMILY DOMAIN-CONTAINING PROTEIN 9"/>
    <property type="match status" value="1"/>
</dbReference>
<dbReference type="Proteomes" id="UP000694844">
    <property type="component" value="Chromosome 6"/>
</dbReference>
<dbReference type="PROSITE" id="PS00018">
    <property type="entry name" value="EF_HAND_1"/>
    <property type="match status" value="1"/>
</dbReference>
<feature type="transmembrane region" description="Helical" evidence="8">
    <location>
        <begin position="686"/>
        <end position="705"/>
    </location>
</feature>
<feature type="transmembrane region" description="Helical" evidence="8">
    <location>
        <begin position="635"/>
        <end position="651"/>
    </location>
</feature>
<evidence type="ECO:0000256" key="1">
    <source>
        <dbReference type="ARBA" id="ARBA00004141"/>
    </source>
</evidence>
<keyword evidence="5 8" id="KW-1133">Transmembrane helix</keyword>
<dbReference type="GeneID" id="111100737"/>
<keyword evidence="6 8" id="KW-0472">Membrane</keyword>
<evidence type="ECO:0000256" key="5">
    <source>
        <dbReference type="ARBA" id="ARBA00022989"/>
    </source>
</evidence>
<sequence length="782" mass="87426">MGAGVSRHGQVRRKVQAVNAFEDAGKRHRRKKKNHKKSDDVIMRDVDPVTSSEQTKSHWLRVKERTISKTELESRSALRLSDFNKVVRKRTLEKEDDVPICIPYVSNEKIEPEELCHVCSVYTGRETYPCRICYKVYHESCLRKLGQCNDPASSVLLKKALKAVGWSCQNCDDLSSLLTEEELHNLFTSLDRYEVAQDSSIGLEDFMEYRKRCYSDEDGGTLPKESLQEDLARFHRIDKDNTGSITWWEFINFESIRILKKRSKNSIVHLLSPREIEIARRLFRVYDNGCQGTNTEFDAKKAIAAYYTLFIECDDTLNGFAVFSKKEEELAFVLNESLSFTMDTEPDNTRTVTWQEYILELSLYILAARPNLSPVPVESSEWTKGDLFGVSMILPLISTHARDLGATPTITGIIGSTYGALQLLSSPVVGQWSDDVGRRFCLLFCLLASAGGYFLMSFSTSLVLLLISRFPTGIFKHSQSVSRSYLAEVTPKVDQSGVLGTFNAASSMGFILGPMVGGRLAETSGGFYKVALACTVIFILNAVLVWTVVKEKTPCEFTTAKGTKSKNSISKPMAGEESFSVKQLIHSFRTFDWKNLWDLFLIKFCLGFSILLYRSNFSLTMSEKFEMSPSSIGNLTSYSGTIAALSGFLVGRISKLFKSDAQIVLCMAAFQALALFSLSFVNDIQLYVICFTPLSLFSTMLRVAATSLTIQRCGRKNVGGIMGMSQSVMSLARMLSPFISGVIMEVSVSGTALFGSFAASIAVIIMIFRSQEPKIYTEKKVQ</sequence>
<dbReference type="GO" id="GO:0022857">
    <property type="term" value="F:transmembrane transporter activity"/>
    <property type="evidence" value="ECO:0007669"/>
    <property type="project" value="InterPro"/>
</dbReference>
<keyword evidence="10" id="KW-1185">Reference proteome</keyword>
<protein>
    <submittedName>
        <fullName evidence="11">Uncharacterized protein LOC111100737</fullName>
    </submittedName>
</protein>
<proteinExistence type="predicted"/>
<feature type="transmembrane region" description="Helical" evidence="8">
    <location>
        <begin position="663"/>
        <end position="680"/>
    </location>
</feature>
<feature type="transmembrane region" description="Helical" evidence="8">
    <location>
        <begin position="440"/>
        <end position="467"/>
    </location>
</feature>
<evidence type="ECO:0000256" key="6">
    <source>
        <dbReference type="ARBA" id="ARBA00023136"/>
    </source>
</evidence>
<dbReference type="Pfam" id="PF16744">
    <property type="entry name" value="zf-RING_15"/>
    <property type="match status" value="1"/>
</dbReference>
<feature type="region of interest" description="Disordered" evidence="7">
    <location>
        <begin position="1"/>
        <end position="55"/>
    </location>
</feature>
<feature type="transmembrane region" description="Helical" evidence="8">
    <location>
        <begin position="596"/>
        <end position="615"/>
    </location>
</feature>
<dbReference type="InterPro" id="IPR031946">
    <property type="entry name" value="KIAA1045_Zf_RING"/>
</dbReference>
<dbReference type="PRINTS" id="PR01035">
    <property type="entry name" value="TCRTETA"/>
</dbReference>
<evidence type="ECO:0000256" key="2">
    <source>
        <dbReference type="ARBA" id="ARBA00022448"/>
    </source>
</evidence>
<dbReference type="SUPFAM" id="SSF103473">
    <property type="entry name" value="MFS general substrate transporter"/>
    <property type="match status" value="1"/>
</dbReference>